<keyword evidence="1" id="KW-1133">Transmembrane helix</keyword>
<comment type="caution">
    <text evidence="2">The sequence shown here is derived from an EMBL/GenBank/DDBJ whole genome shotgun (WGS) entry which is preliminary data.</text>
</comment>
<protein>
    <recommendedName>
        <fullName evidence="4">DUF983 domain-containing protein</fullName>
    </recommendedName>
</protein>
<organism evidence="2 3">
    <name type="scientific">Spongisporangium articulatum</name>
    <dbReference type="NCBI Taxonomy" id="3362603"/>
    <lineage>
        <taxon>Bacteria</taxon>
        <taxon>Bacillati</taxon>
        <taxon>Actinomycetota</taxon>
        <taxon>Actinomycetes</taxon>
        <taxon>Kineosporiales</taxon>
        <taxon>Kineosporiaceae</taxon>
        <taxon>Spongisporangium</taxon>
    </lineage>
</organism>
<accession>A0ABW8APW0</accession>
<keyword evidence="3" id="KW-1185">Reference proteome</keyword>
<dbReference type="EMBL" id="JBITLV010000005">
    <property type="protein sequence ID" value="MFI7588419.1"/>
    <property type="molecule type" value="Genomic_DNA"/>
</dbReference>
<dbReference type="RefSeq" id="WP_398282028.1">
    <property type="nucleotide sequence ID" value="NZ_JBITLV010000005.1"/>
</dbReference>
<reference evidence="2 3" key="1">
    <citation type="submission" date="2024-10" db="EMBL/GenBank/DDBJ databases">
        <title>The Natural Products Discovery Center: Release of the First 8490 Sequenced Strains for Exploring Actinobacteria Biosynthetic Diversity.</title>
        <authorList>
            <person name="Kalkreuter E."/>
            <person name="Kautsar S.A."/>
            <person name="Yang D."/>
            <person name="Bader C.D."/>
            <person name="Teijaro C.N."/>
            <person name="Fluegel L."/>
            <person name="Davis C.M."/>
            <person name="Simpson J.R."/>
            <person name="Lauterbach L."/>
            <person name="Steele A.D."/>
            <person name="Gui C."/>
            <person name="Meng S."/>
            <person name="Li G."/>
            <person name="Viehrig K."/>
            <person name="Ye F."/>
            <person name="Su P."/>
            <person name="Kiefer A.F."/>
            <person name="Nichols A."/>
            <person name="Cepeda A.J."/>
            <person name="Yan W."/>
            <person name="Fan B."/>
            <person name="Jiang Y."/>
            <person name="Adhikari A."/>
            <person name="Zheng C.-J."/>
            <person name="Schuster L."/>
            <person name="Cowan T.M."/>
            <person name="Smanski M.J."/>
            <person name="Chevrette M.G."/>
            <person name="De Carvalho L.P.S."/>
            <person name="Shen B."/>
        </authorList>
    </citation>
    <scope>NUCLEOTIDE SEQUENCE [LARGE SCALE GENOMIC DNA]</scope>
    <source>
        <strain evidence="2 3">NPDC049639</strain>
    </source>
</reference>
<gene>
    <name evidence="2" type="ORF">ACIB24_15220</name>
</gene>
<dbReference type="Proteomes" id="UP001612915">
    <property type="component" value="Unassembled WGS sequence"/>
</dbReference>
<evidence type="ECO:0000313" key="3">
    <source>
        <dbReference type="Proteomes" id="UP001612915"/>
    </source>
</evidence>
<evidence type="ECO:0000313" key="2">
    <source>
        <dbReference type="EMBL" id="MFI7588419.1"/>
    </source>
</evidence>
<evidence type="ECO:0000256" key="1">
    <source>
        <dbReference type="SAM" id="Phobius"/>
    </source>
</evidence>
<evidence type="ECO:0008006" key="4">
    <source>
        <dbReference type="Google" id="ProtNLM"/>
    </source>
</evidence>
<feature type="transmembrane region" description="Helical" evidence="1">
    <location>
        <begin position="44"/>
        <end position="68"/>
    </location>
</feature>
<keyword evidence="1" id="KW-0812">Transmembrane</keyword>
<keyword evidence="1" id="KW-0472">Membrane</keyword>
<name>A0ABW8APW0_9ACTN</name>
<feature type="transmembrane region" description="Helical" evidence="1">
    <location>
        <begin position="74"/>
        <end position="91"/>
    </location>
</feature>
<proteinExistence type="predicted"/>
<sequence length="146" mass="16542">MHAVDPAGRTWRIRRRWLPWRRRIRDVPDYGIDLPSVDLGDDPISAVIGVVLLVIVTILVLPFLVVFAGLLLELGLLLALLPLAVLARIALRRPWTIEVFGPGRRFLIRGPLQHEERVVGWRASSRKIHEYAAAARTEPPVVVQDR</sequence>